<dbReference type="Pfam" id="PF03572">
    <property type="entry name" value="Peptidase_S41"/>
    <property type="match status" value="1"/>
</dbReference>
<feature type="signal peptide" evidence="1">
    <location>
        <begin position="1"/>
        <end position="21"/>
    </location>
</feature>
<dbReference type="InterPro" id="IPR029045">
    <property type="entry name" value="ClpP/crotonase-like_dom_sf"/>
</dbReference>
<dbReference type="Gene3D" id="3.90.226.10">
    <property type="entry name" value="2-enoyl-CoA Hydratase, Chain A, domain 1"/>
    <property type="match status" value="2"/>
</dbReference>
<proteinExistence type="predicted"/>
<dbReference type="SMART" id="SM00245">
    <property type="entry name" value="TSPc"/>
    <property type="match status" value="1"/>
</dbReference>
<evidence type="ECO:0000313" key="4">
    <source>
        <dbReference type="Proteomes" id="UP000295620"/>
    </source>
</evidence>
<dbReference type="RefSeq" id="WP_133576072.1">
    <property type="nucleotide sequence ID" value="NZ_SNYC01000004.1"/>
</dbReference>
<sequence>MINRLKITLIVSLCIINSATAQQQNIYQQDLQKLYQALQKTPSFKQQITGKKKTKYQQLYQILNQTALKPSAFDTLGKLAELLIPLKDNHLSLYHTPGQDPALRHYIEPKINLDSLEKALNAKPLNSPEGIYRQGTQFTVGIYYNTAKKDSLTGVILSGSTLWERGEQALELYAYETGKFRGIYANLTTKALYFVKHDRFKDGRLLKFGRKKDSPPNYAYTFKNNYIFELSTLDPQIQYLRLGSFASSDKAILESSLFYNRIQDSLHAKDLVVDLRNNPGGGFKASEKFLSLLKKQAKKSKIYVMINSSTASNAEQFLIRLKKAASIVIMGETTHGTVTYGNNYGRSEILPSGKYTLYPSDMKDSGNYLPYEEIGIQPDVQLDYQKDWLKQVKDYIHAKP</sequence>
<feature type="domain" description="Tail specific protease" evidence="2">
    <location>
        <begin position="214"/>
        <end position="383"/>
    </location>
</feature>
<dbReference type="InterPro" id="IPR005151">
    <property type="entry name" value="Tail-specific_protease"/>
</dbReference>
<comment type="caution">
    <text evidence="3">The sequence shown here is derived from an EMBL/GenBank/DDBJ whole genome shotgun (WGS) entry which is preliminary data.</text>
</comment>
<evidence type="ECO:0000256" key="1">
    <source>
        <dbReference type="SAM" id="SignalP"/>
    </source>
</evidence>
<dbReference type="OrthoDB" id="2327485at2"/>
<dbReference type="AlphaFoldDB" id="A0A4R6SZ65"/>
<feature type="chain" id="PRO_5020732303" evidence="1">
    <location>
        <begin position="22"/>
        <end position="400"/>
    </location>
</feature>
<accession>A0A4R6SZ65</accession>
<dbReference type="EMBL" id="SNYC01000004">
    <property type="protein sequence ID" value="TDQ10032.1"/>
    <property type="molecule type" value="Genomic_DNA"/>
</dbReference>
<dbReference type="Proteomes" id="UP000295620">
    <property type="component" value="Unassembled WGS sequence"/>
</dbReference>
<organism evidence="3 4">
    <name type="scientific">Pedobacter metabolipauper</name>
    <dbReference type="NCBI Taxonomy" id="425513"/>
    <lineage>
        <taxon>Bacteria</taxon>
        <taxon>Pseudomonadati</taxon>
        <taxon>Bacteroidota</taxon>
        <taxon>Sphingobacteriia</taxon>
        <taxon>Sphingobacteriales</taxon>
        <taxon>Sphingobacteriaceae</taxon>
        <taxon>Pedobacter</taxon>
    </lineage>
</organism>
<gene>
    <name evidence="3" type="ORF">ATK78_2191</name>
</gene>
<dbReference type="GO" id="GO:0008236">
    <property type="term" value="F:serine-type peptidase activity"/>
    <property type="evidence" value="ECO:0007669"/>
    <property type="project" value="InterPro"/>
</dbReference>
<reference evidence="3 4" key="1">
    <citation type="submission" date="2019-03" db="EMBL/GenBank/DDBJ databases">
        <title>Genomic Encyclopedia of Archaeal and Bacterial Type Strains, Phase II (KMG-II): from individual species to whole genera.</title>
        <authorList>
            <person name="Goeker M."/>
        </authorList>
    </citation>
    <scope>NUCLEOTIDE SEQUENCE [LARGE SCALE GENOMIC DNA]</scope>
    <source>
        <strain evidence="3 4">DSM 19035</strain>
    </source>
</reference>
<keyword evidence="4" id="KW-1185">Reference proteome</keyword>
<keyword evidence="1" id="KW-0732">Signal</keyword>
<dbReference type="GO" id="GO:0006508">
    <property type="term" value="P:proteolysis"/>
    <property type="evidence" value="ECO:0007669"/>
    <property type="project" value="InterPro"/>
</dbReference>
<protein>
    <submittedName>
        <fullName evidence="3">Peptidase S41-like protein</fullName>
    </submittedName>
</protein>
<evidence type="ECO:0000313" key="3">
    <source>
        <dbReference type="EMBL" id="TDQ10032.1"/>
    </source>
</evidence>
<name>A0A4R6SZ65_9SPHI</name>
<dbReference type="SUPFAM" id="SSF52096">
    <property type="entry name" value="ClpP/crotonase"/>
    <property type="match status" value="1"/>
</dbReference>
<evidence type="ECO:0000259" key="2">
    <source>
        <dbReference type="SMART" id="SM00245"/>
    </source>
</evidence>